<dbReference type="InterPro" id="IPR015260">
    <property type="entry name" value="Syntaxin-6/10/61_N"/>
</dbReference>
<protein>
    <submittedName>
        <fullName evidence="11">Syntaxin 6</fullName>
    </submittedName>
</protein>
<reference evidence="11" key="2">
    <citation type="submission" date="2025-09" db="UniProtKB">
        <authorList>
            <consortium name="Ensembl"/>
        </authorList>
    </citation>
    <scope>IDENTIFICATION</scope>
</reference>
<dbReference type="GO" id="GO:0006886">
    <property type="term" value="P:intracellular protein transport"/>
    <property type="evidence" value="ECO:0007669"/>
    <property type="project" value="InterPro"/>
</dbReference>
<dbReference type="PANTHER" id="PTHR12791">
    <property type="entry name" value="GOLGI SNARE BET1-RELATED"/>
    <property type="match status" value="1"/>
</dbReference>
<keyword evidence="4" id="KW-0812">Transmembrane</keyword>
<dbReference type="GO" id="GO:0048193">
    <property type="term" value="P:Golgi vesicle transport"/>
    <property type="evidence" value="ECO:0007669"/>
    <property type="project" value="InterPro"/>
</dbReference>
<accession>A0A8C4Q5V3</accession>
<evidence type="ECO:0000256" key="9">
    <source>
        <dbReference type="ARBA" id="ARBA00023136"/>
    </source>
</evidence>
<keyword evidence="5" id="KW-0653">Protein transport</keyword>
<reference evidence="11" key="1">
    <citation type="submission" date="2025-08" db="UniProtKB">
        <authorList>
            <consortium name="Ensembl"/>
        </authorList>
    </citation>
    <scope>IDENTIFICATION</scope>
</reference>
<comment type="subcellular location">
    <subcellularLocation>
        <location evidence="1">Golgi apparatus membrane</location>
        <topology evidence="1">Single-pass type IV membrane protein</topology>
    </subcellularLocation>
</comment>
<evidence type="ECO:0000256" key="3">
    <source>
        <dbReference type="ARBA" id="ARBA00022448"/>
    </source>
</evidence>
<name>A0A8C4Q5V3_EPTBU</name>
<evidence type="ECO:0000313" key="11">
    <source>
        <dbReference type="Ensembl" id="ENSEBUP00000010515.1"/>
    </source>
</evidence>
<proteinExistence type="inferred from homology"/>
<evidence type="ECO:0000313" key="12">
    <source>
        <dbReference type="Proteomes" id="UP000694388"/>
    </source>
</evidence>
<dbReference type="Proteomes" id="UP000694388">
    <property type="component" value="Unplaced"/>
</dbReference>
<keyword evidence="9" id="KW-0472">Membrane</keyword>
<evidence type="ECO:0000256" key="4">
    <source>
        <dbReference type="ARBA" id="ARBA00022692"/>
    </source>
</evidence>
<dbReference type="PROSITE" id="PS00914">
    <property type="entry name" value="SYNTAXIN"/>
    <property type="match status" value="1"/>
</dbReference>
<dbReference type="SUPFAM" id="SSF58038">
    <property type="entry name" value="SNARE fusion complex"/>
    <property type="match status" value="1"/>
</dbReference>
<dbReference type="GO" id="GO:0005484">
    <property type="term" value="F:SNAP receptor activity"/>
    <property type="evidence" value="ECO:0007669"/>
    <property type="project" value="InterPro"/>
</dbReference>
<dbReference type="Gene3D" id="1.20.5.110">
    <property type="match status" value="1"/>
</dbReference>
<evidence type="ECO:0000256" key="8">
    <source>
        <dbReference type="ARBA" id="ARBA00023054"/>
    </source>
</evidence>
<feature type="domain" description="T-SNARE coiled-coil homology" evidence="10">
    <location>
        <begin position="152"/>
        <end position="214"/>
    </location>
</feature>
<dbReference type="PROSITE" id="PS50192">
    <property type="entry name" value="T_SNARE"/>
    <property type="match status" value="1"/>
</dbReference>
<dbReference type="FunFam" id="1.20.5.110:FF:000006">
    <property type="entry name" value="Syntaxin 6"/>
    <property type="match status" value="1"/>
</dbReference>
<dbReference type="GO" id="GO:0000139">
    <property type="term" value="C:Golgi membrane"/>
    <property type="evidence" value="ECO:0007669"/>
    <property type="project" value="UniProtKB-SubCell"/>
</dbReference>
<evidence type="ECO:0000256" key="2">
    <source>
        <dbReference type="ARBA" id="ARBA00009063"/>
    </source>
</evidence>
<dbReference type="InterPro" id="IPR010989">
    <property type="entry name" value="SNARE"/>
</dbReference>
<dbReference type="InterPro" id="IPR000727">
    <property type="entry name" value="T_SNARE_dom"/>
</dbReference>
<dbReference type="InterPro" id="IPR006012">
    <property type="entry name" value="Syntaxin/epimorphin_CS"/>
</dbReference>
<evidence type="ECO:0000256" key="7">
    <source>
        <dbReference type="ARBA" id="ARBA00023034"/>
    </source>
</evidence>
<comment type="similarity">
    <text evidence="2">Belongs to the syntaxin family.</text>
</comment>
<evidence type="ECO:0000256" key="5">
    <source>
        <dbReference type="ARBA" id="ARBA00022927"/>
    </source>
</evidence>
<dbReference type="SUPFAM" id="SSF47661">
    <property type="entry name" value="t-snare proteins"/>
    <property type="match status" value="1"/>
</dbReference>
<evidence type="ECO:0000256" key="6">
    <source>
        <dbReference type="ARBA" id="ARBA00022989"/>
    </source>
</evidence>
<dbReference type="GeneTree" id="ENSGT00940000157639"/>
<evidence type="ECO:0000256" key="1">
    <source>
        <dbReference type="ARBA" id="ARBA00004409"/>
    </source>
</evidence>
<keyword evidence="6" id="KW-1133">Transmembrane helix</keyword>
<sequence>MSFEDPFYSVKGEVQNALQLAQQQCACWRELVMTRGNIRSLANRVEVESVSNELRNALRSIEWDLEDLEETIDGRHLLAGRWHKFFQPVRTWQCRSAASDPAMKDELSSPEVTAVIERNTRQALTDGTIRISEKMENPEHSRFIEDQQTQQELIIDQQDNTLEMVSGSIGVLKHMSTQIGEELDEQAVMLDEFSHEMESTQSRLDTTLRKMAKLSHMTNGTLVTPLIGYILF</sequence>
<dbReference type="GO" id="GO:0005802">
    <property type="term" value="C:trans-Golgi network"/>
    <property type="evidence" value="ECO:0007669"/>
    <property type="project" value="UniProtKB-ARBA"/>
</dbReference>
<dbReference type="CDD" id="cd15851">
    <property type="entry name" value="SNARE_Syntaxin6"/>
    <property type="match status" value="1"/>
</dbReference>
<dbReference type="Ensembl" id="ENSEBUT00000011063.1">
    <property type="protein sequence ID" value="ENSEBUP00000010515.1"/>
    <property type="gene ID" value="ENSEBUG00000006760.1"/>
</dbReference>
<organism evidence="11 12">
    <name type="scientific">Eptatretus burgeri</name>
    <name type="common">Inshore hagfish</name>
    <dbReference type="NCBI Taxonomy" id="7764"/>
    <lineage>
        <taxon>Eukaryota</taxon>
        <taxon>Metazoa</taxon>
        <taxon>Chordata</taxon>
        <taxon>Craniata</taxon>
        <taxon>Vertebrata</taxon>
        <taxon>Cyclostomata</taxon>
        <taxon>Myxini</taxon>
        <taxon>Myxiniformes</taxon>
        <taxon>Myxinidae</taxon>
        <taxon>Eptatretinae</taxon>
        <taxon>Eptatretus</taxon>
    </lineage>
</organism>
<dbReference type="SMART" id="SM00397">
    <property type="entry name" value="t_SNARE"/>
    <property type="match status" value="1"/>
</dbReference>
<keyword evidence="3" id="KW-0813">Transport</keyword>
<dbReference type="AlphaFoldDB" id="A0A8C4Q5V3"/>
<keyword evidence="12" id="KW-1185">Reference proteome</keyword>
<evidence type="ECO:0000259" key="10">
    <source>
        <dbReference type="PROSITE" id="PS50192"/>
    </source>
</evidence>
<keyword evidence="8" id="KW-0175">Coiled coil</keyword>
<dbReference type="Pfam" id="PF09177">
    <property type="entry name" value="STX6_10_61_N"/>
    <property type="match status" value="1"/>
</dbReference>
<keyword evidence="7" id="KW-0333">Golgi apparatus</keyword>